<name>A0A7V5RP29_CALAY</name>
<evidence type="ECO:0000256" key="3">
    <source>
        <dbReference type="ARBA" id="ARBA00022989"/>
    </source>
</evidence>
<evidence type="ECO:0000256" key="1">
    <source>
        <dbReference type="ARBA" id="ARBA00004141"/>
    </source>
</evidence>
<keyword evidence="2 5" id="KW-0812">Transmembrane</keyword>
<comment type="subcellular location">
    <subcellularLocation>
        <location evidence="1">Membrane</location>
        <topology evidence="1">Multi-pass membrane protein</topology>
    </subcellularLocation>
</comment>
<protein>
    <recommendedName>
        <fullName evidence="6">Cation/H+ exchanger transmembrane domain-containing protein</fullName>
    </recommendedName>
</protein>
<feature type="transmembrane region" description="Helical" evidence="5">
    <location>
        <begin position="81"/>
        <end position="104"/>
    </location>
</feature>
<dbReference type="InterPro" id="IPR006153">
    <property type="entry name" value="Cation/H_exchanger_TM"/>
</dbReference>
<evidence type="ECO:0000256" key="4">
    <source>
        <dbReference type="ARBA" id="ARBA00023136"/>
    </source>
</evidence>
<comment type="caution">
    <text evidence="7">The sequence shown here is derived from an EMBL/GenBank/DDBJ whole genome shotgun (WGS) entry which is preliminary data.</text>
</comment>
<dbReference type="GO" id="GO:0015297">
    <property type="term" value="F:antiporter activity"/>
    <property type="evidence" value="ECO:0007669"/>
    <property type="project" value="InterPro"/>
</dbReference>
<proteinExistence type="predicted"/>
<keyword evidence="3 5" id="KW-1133">Transmembrane helix</keyword>
<dbReference type="GO" id="GO:0016020">
    <property type="term" value="C:membrane"/>
    <property type="evidence" value="ECO:0007669"/>
    <property type="project" value="UniProtKB-SubCell"/>
</dbReference>
<evidence type="ECO:0000256" key="2">
    <source>
        <dbReference type="ARBA" id="ARBA00022692"/>
    </source>
</evidence>
<feature type="non-terminal residue" evidence="7">
    <location>
        <position position="1"/>
    </location>
</feature>
<organism evidence="7">
    <name type="scientific">Caldithrix abyssi</name>
    <dbReference type="NCBI Taxonomy" id="187145"/>
    <lineage>
        <taxon>Bacteria</taxon>
        <taxon>Pseudomonadati</taxon>
        <taxon>Calditrichota</taxon>
        <taxon>Calditrichia</taxon>
        <taxon>Calditrichales</taxon>
        <taxon>Calditrichaceae</taxon>
        <taxon>Caldithrix</taxon>
    </lineage>
</organism>
<dbReference type="EMBL" id="DRLI01000098">
    <property type="protein sequence ID" value="HHM01877.1"/>
    <property type="molecule type" value="Genomic_DNA"/>
</dbReference>
<feature type="transmembrane region" description="Helical" evidence="5">
    <location>
        <begin position="280"/>
        <end position="311"/>
    </location>
</feature>
<dbReference type="GO" id="GO:1902600">
    <property type="term" value="P:proton transmembrane transport"/>
    <property type="evidence" value="ECO:0007669"/>
    <property type="project" value="InterPro"/>
</dbReference>
<feature type="transmembrane region" description="Helical" evidence="5">
    <location>
        <begin position="116"/>
        <end position="140"/>
    </location>
</feature>
<keyword evidence="4 5" id="KW-0472">Membrane</keyword>
<dbReference type="Gene3D" id="1.20.1530.20">
    <property type="match status" value="1"/>
</dbReference>
<evidence type="ECO:0000313" key="7">
    <source>
        <dbReference type="EMBL" id="HHM01877.1"/>
    </source>
</evidence>
<feature type="transmembrane region" description="Helical" evidence="5">
    <location>
        <begin position="50"/>
        <end position="69"/>
    </location>
</feature>
<reference evidence="7" key="1">
    <citation type="journal article" date="2020" name="mSystems">
        <title>Genome- and Community-Level Interaction Insights into Carbon Utilization and Element Cycling Functions of Hydrothermarchaeota in Hydrothermal Sediment.</title>
        <authorList>
            <person name="Zhou Z."/>
            <person name="Liu Y."/>
            <person name="Xu W."/>
            <person name="Pan J."/>
            <person name="Luo Z.H."/>
            <person name="Li M."/>
        </authorList>
    </citation>
    <scope>NUCLEOTIDE SEQUENCE [LARGE SCALE GENOMIC DNA]</scope>
    <source>
        <strain evidence="7">HyVt-460</strain>
    </source>
</reference>
<dbReference type="PANTHER" id="PTHR43021:SF2">
    <property type="entry name" value="CATION_H+ EXCHANGER DOMAIN-CONTAINING PROTEIN"/>
    <property type="match status" value="1"/>
</dbReference>
<feature type="domain" description="Cation/H+ exchanger transmembrane" evidence="6">
    <location>
        <begin position="7"/>
        <end position="381"/>
    </location>
</feature>
<feature type="transmembrane region" description="Helical" evidence="5">
    <location>
        <begin position="367"/>
        <end position="387"/>
    </location>
</feature>
<dbReference type="AlphaFoldDB" id="A0A7V5RP29"/>
<dbReference type="PANTHER" id="PTHR43021">
    <property type="entry name" value="NA(+)/H(+) ANTIPORTER-RELATED"/>
    <property type="match status" value="1"/>
</dbReference>
<dbReference type="Pfam" id="PF00999">
    <property type="entry name" value="Na_H_Exchanger"/>
    <property type="match status" value="1"/>
</dbReference>
<evidence type="ECO:0000259" key="6">
    <source>
        <dbReference type="Pfam" id="PF00999"/>
    </source>
</evidence>
<feature type="transmembrane region" description="Helical" evidence="5">
    <location>
        <begin position="186"/>
        <end position="211"/>
    </location>
</feature>
<dbReference type="InterPro" id="IPR038770">
    <property type="entry name" value="Na+/solute_symporter_sf"/>
</dbReference>
<evidence type="ECO:0000256" key="5">
    <source>
        <dbReference type="SAM" id="Phobius"/>
    </source>
</evidence>
<feature type="transmembrane region" description="Helical" evidence="5">
    <location>
        <begin position="336"/>
        <end position="355"/>
    </location>
</feature>
<sequence>LIIIVGFLFGKIAEKTGLPKASGYILAGVALNPQISTIIPPSFPDLTEPVTNICLAFITFEVGGSLSLDKIKKLGRGILNITFFESVTAFLFVLAGFFAVIHFLDGYLGANLNPAWAIPFSMLVGSLAAPTDPSATLAVSHEYHARGMVSDTIMGVAAFDDAMGMILYSIAGALALSLTAGGELSFLHVSASFLMEIGISVLTGFVFGYLFNRLTRFFKLSNEAQFIVIILGLMALCFGASDRLGGDPLLSTMSLGFIIVNYNTQQEVIFDVLQRYTEELIFIFFFTISGMHLLFSSLVQGSLLIALFVVLRAAGKFSGTLLGAHISKMSRPVKKYTGWGLIPQGGIVIGLALAIRKEAAFGDFSDLLLGIIMGATIIHELIGPVLAKMTLKRAGEIKG</sequence>
<accession>A0A7V5RP29</accession>
<feature type="transmembrane region" description="Helical" evidence="5">
    <location>
        <begin position="152"/>
        <end position="180"/>
    </location>
</feature>
<gene>
    <name evidence="7" type="ORF">ENJ15_02620</name>
</gene>
<feature type="transmembrane region" description="Helical" evidence="5">
    <location>
        <begin position="223"/>
        <end position="241"/>
    </location>
</feature>
<dbReference type="Proteomes" id="UP000885771">
    <property type="component" value="Unassembled WGS sequence"/>
</dbReference>